<dbReference type="InterPro" id="IPR050584">
    <property type="entry name" value="Cholesterol_7-desaturase"/>
</dbReference>
<evidence type="ECO:0000256" key="3">
    <source>
        <dbReference type="ARBA" id="ARBA00023002"/>
    </source>
</evidence>
<gene>
    <name evidence="7" type="ORF">ETSY2_00105</name>
</gene>
<keyword evidence="3" id="KW-0560">Oxidoreductase</keyword>
<dbReference type="Pfam" id="PF00355">
    <property type="entry name" value="Rieske"/>
    <property type="match status" value="1"/>
</dbReference>
<evidence type="ECO:0000313" key="8">
    <source>
        <dbReference type="Proteomes" id="UP000019140"/>
    </source>
</evidence>
<protein>
    <recommendedName>
        <fullName evidence="6">Rieske domain-containing protein</fullName>
    </recommendedName>
</protein>
<evidence type="ECO:0000256" key="2">
    <source>
        <dbReference type="ARBA" id="ARBA00022723"/>
    </source>
</evidence>
<dbReference type="GO" id="GO:0051537">
    <property type="term" value="F:2 iron, 2 sulfur cluster binding"/>
    <property type="evidence" value="ECO:0007669"/>
    <property type="project" value="UniProtKB-KW"/>
</dbReference>
<dbReference type="InterPro" id="IPR045623">
    <property type="entry name" value="LigXa_C"/>
</dbReference>
<comment type="caution">
    <text evidence="7">The sequence shown here is derived from an EMBL/GenBank/DDBJ whole genome shotgun (WGS) entry which is preliminary data.</text>
</comment>
<evidence type="ECO:0000256" key="5">
    <source>
        <dbReference type="ARBA" id="ARBA00023014"/>
    </source>
</evidence>
<dbReference type="CDD" id="cd03479">
    <property type="entry name" value="Rieske_RO_Alpha_PhDO_like"/>
    <property type="match status" value="1"/>
</dbReference>
<dbReference type="Pfam" id="PF19301">
    <property type="entry name" value="LigXa_C"/>
    <property type="match status" value="1"/>
</dbReference>
<evidence type="ECO:0000313" key="7">
    <source>
        <dbReference type="EMBL" id="ETX09342.1"/>
    </source>
</evidence>
<dbReference type="PANTHER" id="PTHR21266:SF59">
    <property type="entry name" value="BLR4922 PROTEIN"/>
    <property type="match status" value="1"/>
</dbReference>
<keyword evidence="5" id="KW-0411">Iron-sulfur</keyword>
<dbReference type="Gene3D" id="2.102.10.10">
    <property type="entry name" value="Rieske [2Fe-2S] iron-sulphur domain"/>
    <property type="match status" value="1"/>
</dbReference>
<keyword evidence="2" id="KW-0479">Metal-binding</keyword>
<name>W4MI04_9BACT</name>
<keyword evidence="1" id="KW-0001">2Fe-2S</keyword>
<keyword evidence="4" id="KW-0408">Iron</keyword>
<dbReference type="InterPro" id="IPR017941">
    <property type="entry name" value="Rieske_2Fe-2S"/>
</dbReference>
<proteinExistence type="predicted"/>
<organism evidence="7 8">
    <name type="scientific">Candidatus Entotheonella gemina</name>
    <dbReference type="NCBI Taxonomy" id="1429439"/>
    <lineage>
        <taxon>Bacteria</taxon>
        <taxon>Pseudomonadati</taxon>
        <taxon>Nitrospinota/Tectimicrobiota group</taxon>
        <taxon>Candidatus Tectimicrobiota</taxon>
        <taxon>Candidatus Entotheonellia</taxon>
        <taxon>Candidatus Entotheonellales</taxon>
        <taxon>Candidatus Entotheonellaceae</taxon>
        <taxon>Candidatus Entotheonella</taxon>
    </lineage>
</organism>
<dbReference type="HOGENOM" id="CLU_039484_2_1_7"/>
<sequence>MLSTEDNELLCRVGPGTPMGNVMREYWIPALPASEFSTPDSPVKRMRLLGENLVMFRDTQGRMGALAEACPHRGASLYFGRNEDCGLRCVYHGWKFDVDGNCIDMPSEPPESTYKEKVKAKAYPCRDVNHMIWVYMGPRDVPPPFPAFEINTLPPENVAPPNIMMEEANWMQNMEGDLDTVHLDWVHRKLSEDAPYAGVGNPGFWNPDPLPPRLDVVPTPYGAYYTAMRTLEDGKIWHRINQFLFPFHTMISSGHYARLRSFVPLDDEWAMLISQTGSVSGPLSEETLKQLNAEEPFKDWGGYVERTNDPRTYFYTKANRHNDYFMDRKIAKESLMIGIPFIGNLQDRAMTELMTGANGEPLYDRTQEHLGTSDAMIIAVRRQLIGAAEALRDKGEVPANVDDVQLGRVRCATVLLPEDADWIAETEVHRNADSGAPVAYEKPLVQS</sequence>
<feature type="domain" description="Rieske" evidence="6">
    <location>
        <begin position="30"/>
        <end position="134"/>
    </location>
</feature>
<evidence type="ECO:0000259" key="6">
    <source>
        <dbReference type="PROSITE" id="PS51296"/>
    </source>
</evidence>
<dbReference type="SUPFAM" id="SSF50022">
    <property type="entry name" value="ISP domain"/>
    <property type="match status" value="1"/>
</dbReference>
<dbReference type="EMBL" id="AZHX01000002">
    <property type="protein sequence ID" value="ETX09342.1"/>
    <property type="molecule type" value="Genomic_DNA"/>
</dbReference>
<dbReference type="InterPro" id="IPR036922">
    <property type="entry name" value="Rieske_2Fe-2S_sf"/>
</dbReference>
<dbReference type="PANTHER" id="PTHR21266">
    <property type="entry name" value="IRON-SULFUR DOMAIN CONTAINING PROTEIN"/>
    <property type="match status" value="1"/>
</dbReference>
<reference evidence="7 8" key="1">
    <citation type="journal article" date="2014" name="Nature">
        <title>An environmental bacterial taxon with a large and distinct metabolic repertoire.</title>
        <authorList>
            <person name="Wilson M.C."/>
            <person name="Mori T."/>
            <person name="Ruckert C."/>
            <person name="Uria A.R."/>
            <person name="Helf M.J."/>
            <person name="Takada K."/>
            <person name="Gernert C."/>
            <person name="Steffens U.A."/>
            <person name="Heycke N."/>
            <person name="Schmitt S."/>
            <person name="Rinke C."/>
            <person name="Helfrich E.J."/>
            <person name="Brachmann A.O."/>
            <person name="Gurgui C."/>
            <person name="Wakimoto T."/>
            <person name="Kracht M."/>
            <person name="Crusemann M."/>
            <person name="Hentschel U."/>
            <person name="Abe I."/>
            <person name="Matsunaga S."/>
            <person name="Kalinowski J."/>
            <person name="Takeyama H."/>
            <person name="Piel J."/>
        </authorList>
    </citation>
    <scope>NUCLEOTIDE SEQUENCE [LARGE SCALE GENOMIC DNA]</scope>
    <source>
        <strain evidence="8">TSY2</strain>
    </source>
</reference>
<evidence type="ECO:0000256" key="4">
    <source>
        <dbReference type="ARBA" id="ARBA00023004"/>
    </source>
</evidence>
<evidence type="ECO:0000256" key="1">
    <source>
        <dbReference type="ARBA" id="ARBA00022714"/>
    </source>
</evidence>
<dbReference type="PROSITE" id="PS51296">
    <property type="entry name" value="RIESKE"/>
    <property type="match status" value="1"/>
</dbReference>
<dbReference type="PATRIC" id="fig|1429439.4.peg.19"/>
<dbReference type="AlphaFoldDB" id="W4MI04"/>
<keyword evidence="8" id="KW-1185">Reference proteome</keyword>
<accession>W4MI04</accession>
<dbReference type="GO" id="GO:0016491">
    <property type="term" value="F:oxidoreductase activity"/>
    <property type="evidence" value="ECO:0007669"/>
    <property type="project" value="UniProtKB-KW"/>
</dbReference>
<dbReference type="GO" id="GO:0046872">
    <property type="term" value="F:metal ion binding"/>
    <property type="evidence" value="ECO:0007669"/>
    <property type="project" value="UniProtKB-KW"/>
</dbReference>
<dbReference type="Proteomes" id="UP000019140">
    <property type="component" value="Unassembled WGS sequence"/>
</dbReference>
<dbReference type="SUPFAM" id="SSF55961">
    <property type="entry name" value="Bet v1-like"/>
    <property type="match status" value="1"/>
</dbReference>